<dbReference type="Pfam" id="PF02407">
    <property type="entry name" value="Viral_Rep"/>
    <property type="match status" value="1"/>
</dbReference>
<dbReference type="InterPro" id="IPR049912">
    <property type="entry name" value="CRESS_DNA_REP"/>
</dbReference>
<keyword evidence="4" id="KW-0808">Transferase</keyword>
<keyword evidence="8" id="KW-0479">Metal-binding</keyword>
<keyword evidence="9" id="KW-0547">Nucleotide-binding</keyword>
<evidence type="ECO:0000256" key="3">
    <source>
        <dbReference type="ARBA" id="ARBA00022562"/>
    </source>
</evidence>
<keyword evidence="6" id="KW-0235">DNA replication</keyword>
<dbReference type="Gene3D" id="3.40.1310.20">
    <property type="match status" value="1"/>
</dbReference>
<evidence type="ECO:0000256" key="11">
    <source>
        <dbReference type="ARBA" id="ARBA00022801"/>
    </source>
</evidence>
<evidence type="ECO:0000256" key="12">
    <source>
        <dbReference type="ARBA" id="ARBA00022806"/>
    </source>
</evidence>
<evidence type="ECO:0000256" key="7">
    <source>
        <dbReference type="ARBA" id="ARBA00022722"/>
    </source>
</evidence>
<name>A0A890UV94_9VIRU</name>
<evidence type="ECO:0000256" key="13">
    <source>
        <dbReference type="ARBA" id="ARBA00022840"/>
    </source>
</evidence>
<evidence type="ECO:0000256" key="10">
    <source>
        <dbReference type="ARBA" id="ARBA00022759"/>
    </source>
</evidence>
<evidence type="ECO:0000256" key="1">
    <source>
        <dbReference type="ARBA" id="ARBA00001946"/>
    </source>
</evidence>
<evidence type="ECO:0000256" key="4">
    <source>
        <dbReference type="ARBA" id="ARBA00022679"/>
    </source>
</evidence>
<keyword evidence="10" id="KW-0255">Endonuclease</keyword>
<dbReference type="GO" id="GO:0003677">
    <property type="term" value="F:DNA binding"/>
    <property type="evidence" value="ECO:0007669"/>
    <property type="project" value="UniProtKB-KW"/>
</dbReference>
<gene>
    <name evidence="17" type="primary">REP</name>
</gene>
<reference evidence="17" key="1">
    <citation type="submission" date="2020-11" db="EMBL/GenBank/DDBJ databases">
        <title>Viral genomes from river ports along the Yangtze River in China.</title>
        <authorList>
            <person name="Lu J."/>
            <person name="Shen Q."/>
            <person name="Yang S."/>
            <person name="Zhang W."/>
        </authorList>
    </citation>
    <scope>NUCLEOTIDE SEQUENCE</scope>
    <source>
        <strain evidence="17">2wh-CRESS-13</strain>
    </source>
</reference>
<protein>
    <submittedName>
        <fullName evidence="17">Replication-associated protein</fullName>
    </submittedName>
</protein>
<keyword evidence="13" id="KW-0067">ATP-binding</keyword>
<evidence type="ECO:0000313" key="17">
    <source>
        <dbReference type="EMBL" id="QRI44235.1"/>
    </source>
</evidence>
<keyword evidence="11" id="KW-0378">Hydrolase</keyword>
<keyword evidence="3" id="KW-1048">Host nucleus</keyword>
<dbReference type="GO" id="GO:0042025">
    <property type="term" value="C:host cell nucleus"/>
    <property type="evidence" value="ECO:0007669"/>
    <property type="project" value="UniProtKB-SubCell"/>
</dbReference>
<proteinExistence type="predicted"/>
<evidence type="ECO:0000256" key="9">
    <source>
        <dbReference type="ARBA" id="ARBA00022741"/>
    </source>
</evidence>
<evidence type="ECO:0000256" key="5">
    <source>
        <dbReference type="ARBA" id="ARBA00022695"/>
    </source>
</evidence>
<keyword evidence="15" id="KW-0238">DNA-binding</keyword>
<keyword evidence="12" id="KW-0347">Helicase</keyword>
<organism evidence="17">
    <name type="scientific">Circoviridae sp</name>
    <dbReference type="NCBI Taxonomy" id="1954248"/>
    <lineage>
        <taxon>Viruses</taxon>
        <taxon>Monodnaviria</taxon>
        <taxon>Shotokuvirae</taxon>
        <taxon>Cressdnaviricota</taxon>
        <taxon>Arfiviricetes</taxon>
        <taxon>Rohanvirales</taxon>
        <taxon>Nenyaviridae</taxon>
        <taxon>Galvornvirus</taxon>
        <taxon>Galvornvirus isengard</taxon>
    </lineage>
</organism>
<evidence type="ECO:0000256" key="6">
    <source>
        <dbReference type="ARBA" id="ARBA00022705"/>
    </source>
</evidence>
<dbReference type="GO" id="GO:0004519">
    <property type="term" value="F:endonuclease activity"/>
    <property type="evidence" value="ECO:0007669"/>
    <property type="project" value="UniProtKB-KW"/>
</dbReference>
<sequence length="311" mass="35609">MPPREAPRKNYCMTIFHDKEADPRTNYDGETMAYLIVGNETCPDTGRKHYQCYVQYIKKVRFAQVKKDFGNSTHIEASRGTDQQNYEYCIKEGDFTEFGTRNNTSGVRSDLLSAVDASKTMTFDELAVDEVHASTVARHMQYFRHIYNARSRTQGIESLRAQFADFQPRGWQNGLLALAAAEPDSRKFHWYWDAVGNTGKSYMASYLVACKNAAVFTGGKMADIAMAYNNEPIVIFDLSRTQAEHMDYIYSIIEGFKNGRLFSPKYESIVKIFKVPHVFVFANFVPTPEQQAEKLSRDRWVVHEVCSRVAV</sequence>
<accession>A0A890UV94</accession>
<evidence type="ECO:0000256" key="8">
    <source>
        <dbReference type="ARBA" id="ARBA00022723"/>
    </source>
</evidence>
<comment type="cofactor">
    <cofactor evidence="1">
        <name>Mg(2+)</name>
        <dbReference type="ChEBI" id="CHEBI:18420"/>
    </cofactor>
</comment>
<evidence type="ECO:0000256" key="14">
    <source>
        <dbReference type="ARBA" id="ARBA00023124"/>
    </source>
</evidence>
<keyword evidence="5" id="KW-0548">Nucleotidyltransferase</keyword>
<dbReference type="EMBL" id="MW347001">
    <property type="protein sequence ID" value="QRI44235.1"/>
    <property type="molecule type" value="Genomic_DNA"/>
</dbReference>
<feature type="domain" description="CRESS-DNA virus Rep endonuclease" evidence="16">
    <location>
        <begin position="5"/>
        <end position="101"/>
    </location>
</feature>
<evidence type="ECO:0000256" key="2">
    <source>
        <dbReference type="ARBA" id="ARBA00004147"/>
    </source>
</evidence>
<dbReference type="GO" id="GO:0005524">
    <property type="term" value="F:ATP binding"/>
    <property type="evidence" value="ECO:0007669"/>
    <property type="project" value="UniProtKB-KW"/>
</dbReference>
<comment type="subcellular location">
    <subcellularLocation>
        <location evidence="2">Host nucleus</location>
    </subcellularLocation>
</comment>
<evidence type="ECO:0000259" key="16">
    <source>
        <dbReference type="PROSITE" id="PS52020"/>
    </source>
</evidence>
<dbReference type="GO" id="GO:0016787">
    <property type="term" value="F:hydrolase activity"/>
    <property type="evidence" value="ECO:0007669"/>
    <property type="project" value="UniProtKB-KW"/>
</dbReference>
<keyword evidence="7" id="KW-0540">Nuclease</keyword>
<dbReference type="PROSITE" id="PS52020">
    <property type="entry name" value="CRESS_DNA_REP"/>
    <property type="match status" value="1"/>
</dbReference>
<evidence type="ECO:0000256" key="15">
    <source>
        <dbReference type="ARBA" id="ARBA00023125"/>
    </source>
</evidence>
<keyword evidence="14" id="KW-0190">Covalent protein-DNA linkage</keyword>
<dbReference type="GO" id="GO:0004386">
    <property type="term" value="F:helicase activity"/>
    <property type="evidence" value="ECO:0007669"/>
    <property type="project" value="UniProtKB-KW"/>
</dbReference>
<dbReference type="GO" id="GO:0046872">
    <property type="term" value="F:metal ion binding"/>
    <property type="evidence" value="ECO:0007669"/>
    <property type="project" value="UniProtKB-KW"/>
</dbReference>
<dbReference type="GO" id="GO:0006260">
    <property type="term" value="P:DNA replication"/>
    <property type="evidence" value="ECO:0007669"/>
    <property type="project" value="UniProtKB-KW"/>
</dbReference>
<dbReference type="GO" id="GO:0016779">
    <property type="term" value="F:nucleotidyltransferase activity"/>
    <property type="evidence" value="ECO:0007669"/>
    <property type="project" value="UniProtKB-KW"/>
</dbReference>